<dbReference type="SMART" id="SM00034">
    <property type="entry name" value="CLECT"/>
    <property type="match status" value="1"/>
</dbReference>
<keyword evidence="27" id="KW-1185">Reference proteome</keyword>
<feature type="disulfide bond" evidence="18">
    <location>
        <begin position="780"/>
        <end position="795"/>
    </location>
</feature>
<dbReference type="SMART" id="SM00192">
    <property type="entry name" value="LDLa"/>
    <property type="match status" value="11"/>
</dbReference>
<dbReference type="Pfam" id="PF00530">
    <property type="entry name" value="SRCR"/>
    <property type="match status" value="3"/>
</dbReference>
<feature type="disulfide bond" evidence="18">
    <location>
        <begin position="429"/>
        <end position="444"/>
    </location>
</feature>
<proteinExistence type="predicted"/>
<dbReference type="InterPro" id="IPR001304">
    <property type="entry name" value="C-type_lectin-like"/>
</dbReference>
<dbReference type="InterPro" id="IPR043504">
    <property type="entry name" value="Peptidase_S1_PA_chymotrypsin"/>
</dbReference>
<dbReference type="Gene3D" id="3.50.4.10">
    <property type="entry name" value="Hepatocyte Growth Factor"/>
    <property type="match status" value="1"/>
</dbReference>
<feature type="domain" description="Peptidase S1" evidence="23">
    <location>
        <begin position="1469"/>
        <end position="1711"/>
    </location>
</feature>
<dbReference type="PROSITE" id="PS01209">
    <property type="entry name" value="LDLRA_1"/>
    <property type="match status" value="4"/>
</dbReference>
<dbReference type="InterPro" id="IPR038178">
    <property type="entry name" value="Kringle_sf"/>
</dbReference>
<evidence type="ECO:0000256" key="19">
    <source>
        <dbReference type="PROSITE-ProRule" id="PRU00196"/>
    </source>
</evidence>
<keyword evidence="9" id="KW-0677">Repeat</keyword>
<name>A0AA36AW15_OCTVU</name>
<dbReference type="InterPro" id="IPR001190">
    <property type="entry name" value="SRCR"/>
</dbReference>
<keyword evidence="6" id="KW-0645">Protease</keyword>
<evidence type="ECO:0000256" key="3">
    <source>
        <dbReference type="ARBA" id="ARBA00004613"/>
    </source>
</evidence>
<dbReference type="Gene3D" id="4.10.400.10">
    <property type="entry name" value="Low-density Lipoprotein Receptor"/>
    <property type="match status" value="11"/>
</dbReference>
<dbReference type="PROSITE" id="PS50068">
    <property type="entry name" value="LDLRA_2"/>
    <property type="match status" value="11"/>
</dbReference>
<keyword evidence="10" id="KW-0378">Hydrolase</keyword>
<dbReference type="PROSITE" id="PS50240">
    <property type="entry name" value="TRYPSIN_DOM"/>
    <property type="match status" value="1"/>
</dbReference>
<feature type="disulfide bond" evidence="18">
    <location>
        <begin position="713"/>
        <end position="728"/>
    </location>
</feature>
<feature type="domain" description="Kringle" evidence="22">
    <location>
        <begin position="300"/>
        <end position="376"/>
    </location>
</feature>
<evidence type="ECO:0000256" key="12">
    <source>
        <dbReference type="ARBA" id="ARBA00022989"/>
    </source>
</evidence>
<dbReference type="SUPFAM" id="SSF57440">
    <property type="entry name" value="Kringle-like"/>
    <property type="match status" value="3"/>
</dbReference>
<feature type="disulfide bond" evidence="18">
    <location>
        <begin position="874"/>
        <end position="889"/>
    </location>
</feature>
<dbReference type="GO" id="GO:1901701">
    <property type="term" value="P:cellular response to oxygen-containing compound"/>
    <property type="evidence" value="ECO:0007669"/>
    <property type="project" value="UniProtKB-ARBA"/>
</dbReference>
<dbReference type="PROSITE" id="PS50070">
    <property type="entry name" value="KRINGLE_2"/>
    <property type="match status" value="3"/>
</dbReference>
<dbReference type="FunFam" id="2.40.10.10:FF:000003">
    <property type="entry name" value="Transmembrane serine protease 3"/>
    <property type="match status" value="1"/>
</dbReference>
<dbReference type="PRINTS" id="PR00018">
    <property type="entry name" value="KRINGLE"/>
</dbReference>
<evidence type="ECO:0000256" key="6">
    <source>
        <dbReference type="ARBA" id="ARBA00022670"/>
    </source>
</evidence>
<feature type="disulfide bond" evidence="19">
    <location>
        <begin position="1247"/>
        <end position="1257"/>
    </location>
</feature>
<keyword evidence="16" id="KW-0325">Glycoprotein</keyword>
<keyword evidence="13" id="KW-0472">Membrane</keyword>
<feature type="domain" description="C-type lectin" evidence="21">
    <location>
        <begin position="162"/>
        <end position="290"/>
    </location>
</feature>
<dbReference type="Proteomes" id="UP001162480">
    <property type="component" value="Chromosome 5"/>
</dbReference>
<dbReference type="CDD" id="cd00112">
    <property type="entry name" value="LDLa"/>
    <property type="match status" value="11"/>
</dbReference>
<evidence type="ECO:0000256" key="13">
    <source>
        <dbReference type="ARBA" id="ARBA00023136"/>
    </source>
</evidence>
<keyword evidence="7" id="KW-0812">Transmembrane</keyword>
<evidence type="ECO:0000259" key="22">
    <source>
        <dbReference type="PROSITE" id="PS50070"/>
    </source>
</evidence>
<dbReference type="PANTHER" id="PTHR24270">
    <property type="entry name" value="LOW-DENSITY LIPOPROTEIN RECEPTOR-RELATED"/>
    <property type="match status" value="1"/>
</dbReference>
<dbReference type="InterPro" id="IPR018114">
    <property type="entry name" value="TRYPSIN_HIS"/>
</dbReference>
<evidence type="ECO:0000256" key="11">
    <source>
        <dbReference type="ARBA" id="ARBA00022825"/>
    </source>
</evidence>
<evidence type="ECO:0000256" key="5">
    <source>
        <dbReference type="ARBA" id="ARBA00022572"/>
    </source>
</evidence>
<protein>
    <submittedName>
        <fullName evidence="26">Atrial natriuretic peptide-converting enzyme-like isoform X3</fullName>
    </submittedName>
</protein>
<dbReference type="GO" id="GO:0033993">
    <property type="term" value="P:response to lipid"/>
    <property type="evidence" value="ECO:0007669"/>
    <property type="project" value="UniProtKB-ARBA"/>
</dbReference>
<keyword evidence="12" id="KW-1133">Transmembrane helix</keyword>
<dbReference type="PRINTS" id="PR00261">
    <property type="entry name" value="LDLRECEPTOR"/>
</dbReference>
<dbReference type="Pfam" id="PF00051">
    <property type="entry name" value="Kringle"/>
    <property type="match status" value="3"/>
</dbReference>
<feature type="disulfide bond" evidence="18">
    <location>
        <begin position="1283"/>
        <end position="1295"/>
    </location>
</feature>
<dbReference type="InterPro" id="IPR036772">
    <property type="entry name" value="SRCR-like_dom_sf"/>
</dbReference>
<evidence type="ECO:0000256" key="4">
    <source>
        <dbReference type="ARBA" id="ARBA00022525"/>
    </source>
</evidence>
<feature type="disulfide bond" evidence="18">
    <location>
        <begin position="1156"/>
        <end position="1171"/>
    </location>
</feature>
<feature type="domain" description="SRCR" evidence="24">
    <location>
        <begin position="45"/>
        <end position="146"/>
    </location>
</feature>
<dbReference type="GO" id="GO:0006508">
    <property type="term" value="P:proteolysis"/>
    <property type="evidence" value="ECO:0007669"/>
    <property type="project" value="UniProtKB-KW"/>
</dbReference>
<dbReference type="InterPro" id="IPR023415">
    <property type="entry name" value="LDLR_class-A_CS"/>
</dbReference>
<feature type="disulfide bond" evidence="18">
    <location>
        <begin position="672"/>
        <end position="687"/>
    </location>
</feature>
<accession>A0AA36AW15</accession>
<dbReference type="InterPro" id="IPR002172">
    <property type="entry name" value="LDrepeatLR_classA_rpt"/>
</dbReference>
<feature type="signal peptide" evidence="20">
    <location>
        <begin position="1"/>
        <end position="22"/>
    </location>
</feature>
<dbReference type="SUPFAM" id="SSF56436">
    <property type="entry name" value="C-type lectin-like"/>
    <property type="match status" value="1"/>
</dbReference>
<dbReference type="PROSITE" id="PS00134">
    <property type="entry name" value="TRYPSIN_HIS"/>
    <property type="match status" value="1"/>
</dbReference>
<dbReference type="PROSITE" id="PS50948">
    <property type="entry name" value="PAN"/>
    <property type="match status" value="1"/>
</dbReference>
<dbReference type="Pfam" id="PF00089">
    <property type="entry name" value="Trypsin"/>
    <property type="match status" value="1"/>
</dbReference>
<evidence type="ECO:0000256" key="15">
    <source>
        <dbReference type="ARBA" id="ARBA00023170"/>
    </source>
</evidence>
<dbReference type="SMART" id="SM00130">
    <property type="entry name" value="KR"/>
    <property type="match status" value="3"/>
</dbReference>
<dbReference type="GO" id="GO:0005886">
    <property type="term" value="C:plasma membrane"/>
    <property type="evidence" value="ECO:0007669"/>
    <property type="project" value="TreeGrafter"/>
</dbReference>
<dbReference type="InterPro" id="IPR013806">
    <property type="entry name" value="Kringle-like"/>
</dbReference>
<feature type="disulfide bond" evidence="18">
    <location>
        <begin position="821"/>
        <end position="836"/>
    </location>
</feature>
<dbReference type="InterPro" id="IPR018056">
    <property type="entry name" value="Kringle_CS"/>
</dbReference>
<feature type="disulfide bond" evidence="18">
    <location>
        <begin position="1290"/>
        <end position="1308"/>
    </location>
</feature>
<feature type="disulfide bond" evidence="18">
    <location>
        <begin position="1137"/>
        <end position="1149"/>
    </location>
</feature>
<dbReference type="PROSITE" id="PS50041">
    <property type="entry name" value="C_TYPE_LECTIN_2"/>
    <property type="match status" value="1"/>
</dbReference>
<dbReference type="PROSITE" id="PS00021">
    <property type="entry name" value="KRINGLE_1"/>
    <property type="match status" value="3"/>
</dbReference>
<evidence type="ECO:0000259" key="23">
    <source>
        <dbReference type="PROSITE" id="PS50240"/>
    </source>
</evidence>
<dbReference type="SMART" id="SM00020">
    <property type="entry name" value="Tryp_SPc"/>
    <property type="match status" value="1"/>
</dbReference>
<feature type="domain" description="SRCR" evidence="24">
    <location>
        <begin position="1179"/>
        <end position="1278"/>
    </location>
</feature>
<feature type="disulfide bond" evidence="18">
    <location>
        <begin position="1144"/>
        <end position="1162"/>
    </location>
</feature>
<organism evidence="26 27">
    <name type="scientific">Octopus vulgaris</name>
    <name type="common">Common octopus</name>
    <dbReference type="NCBI Taxonomy" id="6645"/>
    <lineage>
        <taxon>Eukaryota</taxon>
        <taxon>Metazoa</taxon>
        <taxon>Spiralia</taxon>
        <taxon>Lophotrochozoa</taxon>
        <taxon>Mollusca</taxon>
        <taxon>Cephalopoda</taxon>
        <taxon>Coleoidea</taxon>
        <taxon>Octopodiformes</taxon>
        <taxon>Octopoda</taxon>
        <taxon>Incirrata</taxon>
        <taxon>Octopodidae</taxon>
        <taxon>Octopus</taxon>
    </lineage>
</organism>
<keyword evidence="4" id="KW-0964">Secreted</keyword>
<dbReference type="EMBL" id="OX597818">
    <property type="protein sequence ID" value="CAI9722759.1"/>
    <property type="molecule type" value="Genomic_DNA"/>
</dbReference>
<evidence type="ECO:0000256" key="18">
    <source>
        <dbReference type="PROSITE-ProRule" id="PRU00124"/>
    </source>
</evidence>
<keyword evidence="5 17" id="KW-0420">Kringle</keyword>
<evidence type="ECO:0000256" key="17">
    <source>
        <dbReference type="PROSITE-ProRule" id="PRU00121"/>
    </source>
</evidence>
<dbReference type="Gene3D" id="2.40.10.10">
    <property type="entry name" value="Trypsin-like serine proteases"/>
    <property type="match status" value="1"/>
</dbReference>
<dbReference type="InterPro" id="IPR036055">
    <property type="entry name" value="LDL_receptor-like_sf"/>
</dbReference>
<evidence type="ECO:0000313" key="27">
    <source>
        <dbReference type="Proteomes" id="UP001162480"/>
    </source>
</evidence>
<feature type="disulfide bond" evidence="19">
    <location>
        <begin position="1216"/>
        <end position="1277"/>
    </location>
</feature>
<dbReference type="GO" id="GO:0012505">
    <property type="term" value="C:endomembrane system"/>
    <property type="evidence" value="ECO:0007669"/>
    <property type="project" value="UniProtKB-SubCell"/>
</dbReference>
<keyword evidence="8 20" id="KW-0732">Signal</keyword>
<dbReference type="SUPFAM" id="SSF57424">
    <property type="entry name" value="LDL receptor-like module"/>
    <property type="match status" value="11"/>
</dbReference>
<sequence length="1714" mass="190788">MKLSIFVHVILVLPLFLNKIEANMQLRHESENKAVFFEPLGHSHIGLVGNSSFYNAGLISIYRNNSWGYVCDDNWDMMDANVACKQLGFSRGAEVATGNSRYGLAESENFLMDNTDCKGDERALQYCSYDTEHDCKKDEAAGVICKPNTGCKPGWISGPSGCYHLFSGNIQRLNAKEMCDTEDSHLVIIDSLEEDAFLSVLLQTNNDNHVWLTDGFKNGRNWEWNYQRETISTFYWFPGWIPNKKSAEPSKRGRCISLSNVFEYDGELHITSYFFWKTSNCSSVTGFICEQKKTPDFTEECYSGNGVSYRGSVSETGKGTPCLKWTENPKYNTINSPNAGLGDHNFCRNPDDDERPWCWVAPAFQNQFGYCKIDQCKNVTESTTVESTVTTYPTTVASTTPTTKPKPTCSPVQMLCKGSNTCISLVWRCDGERDCIRGDDEENCHCYSGNGVSYRGSVSETDGGTPCLKWTENPKYNTTNSPNAGIGDHNFCRNPDDDKRPWCWVAPAFQNKFGYCKIDQCKNVTESTTVESTVTTFPTTVASTTHCYSGNGVSYRGSVSETDGGTPCLKWTENPKYNTTNSPNAGIGDHNFCRNPDDDKRPWCWVAPAFQNKFGYCKIDQCKNVTESTTVESTVTTFPTTVASTTRNISCNSDKMLCSVSSRKCIPISWKCDGEADCPDSEDEKDCELEVSCASNSMMCPSRKICIPLQWKCDGDRDCPEGEDESKCDIVTTTKATVTTTKATVTTTQAPVTTTLSLDCPDNEMYCAATNTCISLSWKCDGENDCPNGEDEKDCGCHNSVTVKSIIMYYLGSCILLSWKCDGENDCPNGEDEKDCDRVTTTQAPVTTTLSLDCQVNEMYCTYTNTCILLSWKCDGENDCPNGEDEKDCDIVTTTRAPVTTTQAPVTTTLSLDCEVNEMYCTSTKTCILLSWKCDGENDCPNGEDEKDCVIVTTTQAPVTIFPLGCSANEMYCSASKTNCIPLAWKCDGQNDCPDGEDEEDCDRVTTTQAPVTTTLSLDCRVNEMYCTATKSCILLSWKCDGQNDCPDGEDEKDCDYTLDNFEKQDTSFVIHAFPKEFYVRIPLETCAKNCLYHREFVCKAFHYYEKDYQCKLFDTMKSLSLRPLSSGSYYVLSQKCTSTDFQCDNGRCIPGEEKCNGRDNCNDFSDEQDCGIPETLEIRLADGEEHSGRVEIKYLNEWGVVCDDKWDINDANVVCRMLGYKSAIKAIPFSNFGPGNANFLLTNVECIGNETSLLDCPKSPWRQHNCKRHETASVICKANKGCPPNQFECDNSQCRSIKYICDRVDNCGDNSDEKYCTASVKLVNGTNPSNGRIQITINNITGTICDDNFNNIEATVICKQLGYKSGIALPGGTYGKGNGIIWYDEVNCYGNENSIEFCNGNTKGEHDCDHTEDVGVQCYRDAITTTTFPTTTTVASTTTVAPVCGKVSHQIKTKYANRAIDKPFYSKLVNEDTAYGMYPWQVAVEHITGAYSDFYYSTEYFCGGTILHNDWIISAAHCFVGKKKESLIIKVGDHNKKIWDTYEQTFKVAELIIHAKYDDNSYDYDIALIKIEPNRKGNGIVFNDYVQPACLPDKNTTYFESERCHISGWGNTGKAYPSILKAATVPLIEAHLCKAMYKNSITPRMICAGYVEGGLNSCQGDDGGPLVCNIDGVYTLTGVTSWGNGCGHPRNPGVYTNVLELQPWIEYIMKKYS</sequence>
<dbReference type="Pfam" id="PF00057">
    <property type="entry name" value="Ldl_recept_a"/>
    <property type="match status" value="11"/>
</dbReference>
<dbReference type="CDD" id="cd00108">
    <property type="entry name" value="KR"/>
    <property type="match status" value="3"/>
</dbReference>
<dbReference type="PRINTS" id="PR00258">
    <property type="entry name" value="SPERACTRCPTR"/>
</dbReference>
<dbReference type="Gene3D" id="3.10.100.10">
    <property type="entry name" value="Mannose-Binding Protein A, subunit A"/>
    <property type="match status" value="1"/>
</dbReference>
<dbReference type="PANTHER" id="PTHR24270:SF62">
    <property type="entry name" value="LOW-DENSITY LIPOPROTEIN RECEPTOR-RELATED PROTEIN 2"/>
    <property type="match status" value="1"/>
</dbReference>
<feature type="domain" description="Kringle" evidence="22">
    <location>
        <begin position="546"/>
        <end position="622"/>
    </location>
</feature>
<dbReference type="FunFam" id="2.40.20.10:FF:000001">
    <property type="entry name" value="Urokinase-type plasminogen activator"/>
    <property type="match status" value="3"/>
</dbReference>
<feature type="disulfide bond" evidence="18">
    <location>
        <begin position="1302"/>
        <end position="1317"/>
    </location>
</feature>
<dbReference type="GO" id="GO:0005615">
    <property type="term" value="C:extracellular space"/>
    <property type="evidence" value="ECO:0007669"/>
    <property type="project" value="UniProtKB-ARBA"/>
</dbReference>
<evidence type="ECO:0000313" key="26">
    <source>
        <dbReference type="EMBL" id="CAI9722759.1"/>
    </source>
</evidence>
<evidence type="ECO:0000256" key="10">
    <source>
        <dbReference type="ARBA" id="ARBA00022801"/>
    </source>
</evidence>
<dbReference type="SUPFAM" id="SSF50494">
    <property type="entry name" value="Trypsin-like serine proteases"/>
    <property type="match status" value="1"/>
</dbReference>
<dbReference type="GO" id="GO:0004252">
    <property type="term" value="F:serine-type endopeptidase activity"/>
    <property type="evidence" value="ECO:0007669"/>
    <property type="project" value="InterPro"/>
</dbReference>
<evidence type="ECO:0000256" key="8">
    <source>
        <dbReference type="ARBA" id="ARBA00022729"/>
    </source>
</evidence>
<feature type="chain" id="PRO_5041341410" evidence="20">
    <location>
        <begin position="23"/>
        <end position="1714"/>
    </location>
</feature>
<reference evidence="26" key="1">
    <citation type="submission" date="2023-08" db="EMBL/GenBank/DDBJ databases">
        <authorList>
            <person name="Alioto T."/>
            <person name="Alioto T."/>
            <person name="Gomez Garrido J."/>
        </authorList>
    </citation>
    <scope>NUCLEOTIDE SEQUENCE</scope>
</reference>
<dbReference type="Gene3D" id="3.10.250.10">
    <property type="entry name" value="SRCR-like domain"/>
    <property type="match status" value="3"/>
</dbReference>
<feature type="disulfide bond" evidence="19">
    <location>
        <begin position="117"/>
        <end position="127"/>
    </location>
</feature>
<dbReference type="InterPro" id="IPR016186">
    <property type="entry name" value="C-type_lectin-like/link_sf"/>
</dbReference>
<dbReference type="InterPro" id="IPR009003">
    <property type="entry name" value="Peptidase_S1_PA"/>
</dbReference>
<dbReference type="InterPro" id="IPR001254">
    <property type="entry name" value="Trypsin_dom"/>
</dbReference>
<feature type="domain" description="Kringle" evidence="22">
    <location>
        <begin position="445"/>
        <end position="521"/>
    </location>
</feature>
<feature type="disulfide bond" evidence="19">
    <location>
        <begin position="71"/>
        <end position="135"/>
    </location>
</feature>
<comment type="subcellular location">
    <subcellularLocation>
        <location evidence="2">Endomembrane system</location>
    </subcellularLocation>
    <subcellularLocation>
        <location evidence="1">Membrane</location>
        <topology evidence="1">Single-pass membrane protein</topology>
    </subcellularLocation>
    <subcellularLocation>
        <location evidence="3">Secreted</location>
    </subcellularLocation>
</comment>
<keyword evidence="14 19" id="KW-1015">Disulfide bond</keyword>
<dbReference type="SUPFAM" id="SSF56487">
    <property type="entry name" value="SRCR-like"/>
    <property type="match status" value="3"/>
</dbReference>
<gene>
    <name evidence="26" type="ORF">OCTVUL_1B003897</name>
</gene>
<dbReference type="PROSITE" id="PS50287">
    <property type="entry name" value="SRCR_2"/>
    <property type="match status" value="3"/>
</dbReference>
<dbReference type="Gene3D" id="2.40.20.10">
    <property type="entry name" value="Plasminogen Kringle 4"/>
    <property type="match status" value="3"/>
</dbReference>
<feature type="disulfide bond" evidence="18">
    <location>
        <begin position="1040"/>
        <end position="1055"/>
    </location>
</feature>
<evidence type="ECO:0000256" key="20">
    <source>
        <dbReference type="SAM" id="SignalP"/>
    </source>
</evidence>
<evidence type="ECO:0000259" key="25">
    <source>
        <dbReference type="PROSITE" id="PS50948"/>
    </source>
</evidence>
<evidence type="ECO:0000259" key="21">
    <source>
        <dbReference type="PROSITE" id="PS50041"/>
    </source>
</evidence>
<dbReference type="FunFam" id="3.10.250.10:FF:000007">
    <property type="entry name" value="Soluble scavenger receptor cysteine-rich domain-containing protein SSC5D"/>
    <property type="match status" value="1"/>
</dbReference>
<dbReference type="InterPro" id="IPR000001">
    <property type="entry name" value="Kringle"/>
</dbReference>
<keyword evidence="15" id="KW-0675">Receptor</keyword>
<feature type="domain" description="Apple" evidence="25">
    <location>
        <begin position="1055"/>
        <end position="1137"/>
    </location>
</feature>
<evidence type="ECO:0000256" key="7">
    <source>
        <dbReference type="ARBA" id="ARBA00022692"/>
    </source>
</evidence>
<evidence type="ECO:0000256" key="14">
    <source>
        <dbReference type="ARBA" id="ARBA00023157"/>
    </source>
</evidence>
<feature type="disulfide bond" evidence="18">
    <location>
        <begin position="987"/>
        <end position="1002"/>
    </location>
</feature>
<evidence type="ECO:0000256" key="16">
    <source>
        <dbReference type="ARBA" id="ARBA00023180"/>
    </source>
</evidence>
<keyword evidence="11" id="KW-0720">Serine protease</keyword>
<evidence type="ECO:0000256" key="9">
    <source>
        <dbReference type="ARBA" id="ARBA00022737"/>
    </source>
</evidence>
<dbReference type="FunFam" id="3.10.250.10:FF:000006">
    <property type="entry name" value="neurotrypsin isoform X2"/>
    <property type="match status" value="1"/>
</dbReference>
<dbReference type="GO" id="GO:0016192">
    <property type="term" value="P:vesicle-mediated transport"/>
    <property type="evidence" value="ECO:0007669"/>
    <property type="project" value="UniProtKB-ARBA"/>
</dbReference>
<dbReference type="CDD" id="cd00037">
    <property type="entry name" value="CLECT"/>
    <property type="match status" value="1"/>
</dbReference>
<feature type="domain" description="SRCR" evidence="24">
    <location>
        <begin position="1321"/>
        <end position="1420"/>
    </location>
</feature>
<feature type="disulfide bond" evidence="19">
    <location>
        <begin position="1389"/>
        <end position="1399"/>
    </location>
</feature>
<dbReference type="FunFam" id="3.10.250.10:FF:000001">
    <property type="entry name" value="Lysyl oxidase 4 isoform X1"/>
    <property type="match status" value="1"/>
</dbReference>
<comment type="caution">
    <text evidence="19">Lacks conserved residue(s) required for the propagation of feature annotation.</text>
</comment>
<feature type="disulfide bond" evidence="18">
    <location>
        <begin position="934"/>
        <end position="949"/>
    </location>
</feature>
<evidence type="ECO:0000256" key="2">
    <source>
        <dbReference type="ARBA" id="ARBA00004308"/>
    </source>
</evidence>
<dbReference type="InterPro" id="IPR003609">
    <property type="entry name" value="Pan_app"/>
</dbReference>
<dbReference type="InterPro" id="IPR050685">
    <property type="entry name" value="LDLR"/>
</dbReference>
<dbReference type="InterPro" id="IPR016187">
    <property type="entry name" value="CTDL_fold"/>
</dbReference>
<evidence type="ECO:0000256" key="1">
    <source>
        <dbReference type="ARBA" id="ARBA00004167"/>
    </source>
</evidence>
<evidence type="ECO:0000259" key="24">
    <source>
        <dbReference type="PROSITE" id="PS50287"/>
    </source>
</evidence>
<feature type="disulfide bond" evidence="19">
    <location>
        <begin position="1203"/>
        <end position="1267"/>
    </location>
</feature>
<feature type="disulfide bond" evidence="19">
    <location>
        <begin position="84"/>
        <end position="145"/>
    </location>
</feature>
<dbReference type="SMART" id="SM00202">
    <property type="entry name" value="SR"/>
    <property type="match status" value="3"/>
</dbReference>
<dbReference type="CDD" id="cd00190">
    <property type="entry name" value="Tryp_SPc"/>
    <property type="match status" value="1"/>
</dbReference>
<dbReference type="SUPFAM" id="SSF57414">
    <property type="entry name" value="Hairpin loop containing domain-like"/>
    <property type="match status" value="1"/>
</dbReference>